<name>A0AAU9CHV0_9ACTN</name>
<dbReference type="AlphaFoldDB" id="A0AAU9CHV0"/>
<dbReference type="KEGG" id="lcal:ATTO_15580"/>
<dbReference type="EMBL" id="AP025285">
    <property type="protein sequence ID" value="BDC91686.1"/>
    <property type="molecule type" value="Genomic_DNA"/>
</dbReference>
<gene>
    <name evidence="1" type="ORF">ATTO_15580</name>
</gene>
<evidence type="ECO:0008006" key="3">
    <source>
        <dbReference type="Google" id="ProtNLM"/>
    </source>
</evidence>
<sequence length="88" mass="9811">MSEHMDAKKAEQTLVDDVVAEGKLEDETRSMEASIKPNYNIEDKYNDPEVGKAIEGAEDEILQEHITVGTDENGHQYAEVTEDVTGEE</sequence>
<protein>
    <recommendedName>
        <fullName evidence="3">DUF4025 domain-containing protein</fullName>
    </recommendedName>
</protein>
<accession>A0AAU9CHV0</accession>
<proteinExistence type="predicted"/>
<evidence type="ECO:0000313" key="2">
    <source>
        <dbReference type="Proteomes" id="UP001431186"/>
    </source>
</evidence>
<evidence type="ECO:0000313" key="1">
    <source>
        <dbReference type="EMBL" id="BDC91686.1"/>
    </source>
</evidence>
<reference evidence="1" key="1">
    <citation type="submission" date="2021-11" db="EMBL/GenBank/DDBJ databases">
        <title>Complete genome sequence of Atopobiaceae bacterium TOC12.</title>
        <authorList>
            <person name="Morinaga K."/>
            <person name="Kusada H."/>
            <person name="Tamaki H."/>
        </authorList>
    </citation>
    <scope>NUCLEOTIDE SEQUENCE</scope>
    <source>
        <strain evidence="1">TOC12</strain>
    </source>
</reference>
<organism evidence="1 2">
    <name type="scientific">Leptogranulimonas caecicola</name>
    <dbReference type="NCBI Taxonomy" id="2894156"/>
    <lineage>
        <taxon>Bacteria</taxon>
        <taxon>Bacillati</taxon>
        <taxon>Actinomycetota</taxon>
        <taxon>Coriobacteriia</taxon>
        <taxon>Coriobacteriales</taxon>
        <taxon>Kribbibacteriaceae</taxon>
        <taxon>Leptogranulimonas</taxon>
    </lineage>
</organism>
<keyword evidence="2" id="KW-1185">Reference proteome</keyword>
<dbReference type="Proteomes" id="UP001431186">
    <property type="component" value="Chromosome"/>
</dbReference>
<dbReference type="RefSeq" id="WP_265591625.1">
    <property type="nucleotide sequence ID" value="NZ_AP025285.1"/>
</dbReference>